<reference evidence="2" key="1">
    <citation type="journal article" date="2023" name="Mol. Biol. Evol.">
        <title>Third-Generation Sequencing Reveals the Adaptive Role of the Epigenome in Three Deep-Sea Polychaetes.</title>
        <authorList>
            <person name="Perez M."/>
            <person name="Aroh O."/>
            <person name="Sun Y."/>
            <person name="Lan Y."/>
            <person name="Juniper S.K."/>
            <person name="Young C.R."/>
            <person name="Angers B."/>
            <person name="Qian P.Y."/>
        </authorList>
    </citation>
    <scope>NUCLEOTIDE SEQUENCE</scope>
    <source>
        <strain evidence="2">P08H-3</strain>
    </source>
</reference>
<dbReference type="GO" id="GO:0004672">
    <property type="term" value="F:protein kinase activity"/>
    <property type="evidence" value="ECO:0007669"/>
    <property type="project" value="InterPro"/>
</dbReference>
<evidence type="ECO:0000313" key="3">
    <source>
        <dbReference type="Proteomes" id="UP001208570"/>
    </source>
</evidence>
<keyword evidence="3" id="KW-1185">Reference proteome</keyword>
<accession>A0AAD9INI4</accession>
<dbReference type="Pfam" id="PF07714">
    <property type="entry name" value="PK_Tyr_Ser-Thr"/>
    <property type="match status" value="1"/>
</dbReference>
<dbReference type="InterPro" id="IPR000719">
    <property type="entry name" value="Prot_kinase_dom"/>
</dbReference>
<proteinExistence type="predicted"/>
<protein>
    <recommendedName>
        <fullName evidence="1">Protein kinase domain-containing protein</fullName>
    </recommendedName>
</protein>
<evidence type="ECO:0000313" key="2">
    <source>
        <dbReference type="EMBL" id="KAK2138239.1"/>
    </source>
</evidence>
<dbReference type="SUPFAM" id="SSF56112">
    <property type="entry name" value="Protein kinase-like (PK-like)"/>
    <property type="match status" value="1"/>
</dbReference>
<dbReference type="AlphaFoldDB" id="A0AAD9INI4"/>
<sequence>QYHQLPRSSQWLAPEVINLNHVIQSDIWSLALLMWEIFNAGDKYFRSAMNTEARQKVLNRQKTIKPKTCSDDMYVDEAYLYIYT</sequence>
<dbReference type="Proteomes" id="UP001208570">
    <property type="component" value="Unassembled WGS sequence"/>
</dbReference>
<dbReference type="InterPro" id="IPR001245">
    <property type="entry name" value="Ser-Thr/Tyr_kinase_cat_dom"/>
</dbReference>
<feature type="non-terminal residue" evidence="2">
    <location>
        <position position="1"/>
    </location>
</feature>
<dbReference type="Gene3D" id="1.10.510.10">
    <property type="entry name" value="Transferase(Phosphotransferase) domain 1"/>
    <property type="match status" value="1"/>
</dbReference>
<dbReference type="GO" id="GO:0005524">
    <property type="term" value="F:ATP binding"/>
    <property type="evidence" value="ECO:0007669"/>
    <property type="project" value="InterPro"/>
</dbReference>
<dbReference type="PROSITE" id="PS50011">
    <property type="entry name" value="PROTEIN_KINASE_DOM"/>
    <property type="match status" value="1"/>
</dbReference>
<comment type="caution">
    <text evidence="2">The sequence shown here is derived from an EMBL/GenBank/DDBJ whole genome shotgun (WGS) entry which is preliminary data.</text>
</comment>
<dbReference type="EMBL" id="JAODUP010003488">
    <property type="protein sequence ID" value="KAK2138239.1"/>
    <property type="molecule type" value="Genomic_DNA"/>
</dbReference>
<name>A0AAD9INI4_9ANNE</name>
<feature type="domain" description="Protein kinase" evidence="1">
    <location>
        <begin position="1"/>
        <end position="84"/>
    </location>
</feature>
<evidence type="ECO:0000259" key="1">
    <source>
        <dbReference type="PROSITE" id="PS50011"/>
    </source>
</evidence>
<organism evidence="2 3">
    <name type="scientific">Paralvinella palmiformis</name>
    <dbReference type="NCBI Taxonomy" id="53620"/>
    <lineage>
        <taxon>Eukaryota</taxon>
        <taxon>Metazoa</taxon>
        <taxon>Spiralia</taxon>
        <taxon>Lophotrochozoa</taxon>
        <taxon>Annelida</taxon>
        <taxon>Polychaeta</taxon>
        <taxon>Sedentaria</taxon>
        <taxon>Canalipalpata</taxon>
        <taxon>Terebellida</taxon>
        <taxon>Terebelliformia</taxon>
        <taxon>Alvinellidae</taxon>
        <taxon>Paralvinella</taxon>
    </lineage>
</organism>
<dbReference type="InterPro" id="IPR011009">
    <property type="entry name" value="Kinase-like_dom_sf"/>
</dbReference>
<gene>
    <name evidence="2" type="ORF">LSH36_3485g00000</name>
</gene>